<dbReference type="Gene3D" id="2.20.70.140">
    <property type="match status" value="3"/>
</dbReference>
<reference evidence="15 16" key="1">
    <citation type="submission" date="2009-08" db="EMBL/GenBank/DDBJ databases">
        <authorList>
            <person name="Qin X."/>
            <person name="Bachman B."/>
            <person name="Battles P."/>
            <person name="Bell A."/>
            <person name="Bess C."/>
            <person name="Bickham C."/>
            <person name="Chaboub L."/>
            <person name="Chen D."/>
            <person name="Coyle M."/>
            <person name="Deiros D.R."/>
            <person name="Dinh H."/>
            <person name="Forbes L."/>
            <person name="Fowler G."/>
            <person name="Francisco L."/>
            <person name="Fu Q."/>
            <person name="Gubbala S."/>
            <person name="Hale W."/>
            <person name="Han Y."/>
            <person name="Hemphill L."/>
            <person name="Highlander S.K."/>
            <person name="Hirani K."/>
            <person name="Hogues M."/>
            <person name="Jackson L."/>
            <person name="Jakkamsetti A."/>
            <person name="Javaid M."/>
            <person name="Jiang H."/>
            <person name="Korchina V."/>
            <person name="Kovar C."/>
            <person name="Lara F."/>
            <person name="Lee S."/>
            <person name="Mata R."/>
            <person name="Mathew T."/>
            <person name="Moen C."/>
            <person name="Morales K."/>
            <person name="Munidasa M."/>
            <person name="Nazareth L."/>
            <person name="Ngo R."/>
            <person name="Nguyen L."/>
            <person name="Okwuonu G."/>
            <person name="Ongeri F."/>
            <person name="Patil S."/>
            <person name="Petrosino J."/>
            <person name="Pham C."/>
            <person name="Pham P."/>
            <person name="Pu L.-L."/>
            <person name="Puazo M."/>
            <person name="Raj R."/>
            <person name="Reid J."/>
            <person name="Rouhana J."/>
            <person name="Saada N."/>
            <person name="Shang Y."/>
            <person name="Simmons D."/>
            <person name="Thornton R."/>
            <person name="Warren J."/>
            <person name="Weissenberger G."/>
            <person name="Zhang J."/>
            <person name="Zhang L."/>
            <person name="Zhou C."/>
            <person name="Zhu D."/>
            <person name="Muzny D."/>
            <person name="Worley K."/>
            <person name="Gibbs R."/>
        </authorList>
    </citation>
    <scope>NUCLEOTIDE SEQUENCE [LARGE SCALE GENOMIC DNA]</scope>
    <source>
        <strain evidence="16">ATCC 15826 / DSM 8339 / NCTC 10426 / 6573</strain>
    </source>
</reference>
<dbReference type="GO" id="GO:0015031">
    <property type="term" value="P:protein transport"/>
    <property type="evidence" value="ECO:0007669"/>
    <property type="project" value="UniProtKB-KW"/>
</dbReference>
<dbReference type="GO" id="GO:0009986">
    <property type="term" value="C:cell surface"/>
    <property type="evidence" value="ECO:0007669"/>
    <property type="project" value="UniProtKB-SubCell"/>
</dbReference>
<dbReference type="InterPro" id="IPR008635">
    <property type="entry name" value="Coiled_stalk_dom"/>
</dbReference>
<comment type="subcellular location">
    <subcellularLocation>
        <location evidence="2">Cell outer membrane</location>
    </subcellularLocation>
    <subcellularLocation>
        <location evidence="1">Cell surface</location>
    </subcellularLocation>
</comment>
<feature type="domain" description="Trimeric autotransporter adhesin YadA-like stalk" evidence="13">
    <location>
        <begin position="1093"/>
        <end position="1132"/>
    </location>
</feature>
<dbReference type="Gene3D" id="6.20.50.100">
    <property type="match status" value="2"/>
</dbReference>
<dbReference type="EMBL" id="ACKY01000010">
    <property type="protein sequence ID" value="EEV89719.1"/>
    <property type="molecule type" value="Genomic_DNA"/>
</dbReference>
<dbReference type="Pfam" id="PF13018">
    <property type="entry name" value="ESPR"/>
    <property type="match status" value="1"/>
</dbReference>
<feature type="domain" description="Trimeric autotransporter adhesin YadA-like stalk" evidence="13">
    <location>
        <begin position="1349"/>
        <end position="1389"/>
    </location>
</feature>
<dbReference type="RefSeq" id="WP_004139124.1">
    <property type="nucleotide sequence ID" value="NZ_GG694025.1"/>
</dbReference>
<keyword evidence="7" id="KW-0732">Signal</keyword>
<accession>C8N6R2</accession>
<feature type="domain" description="Trimeric autotransporter adhesin YadA-like head" evidence="12">
    <location>
        <begin position="714"/>
        <end position="738"/>
    </location>
</feature>
<dbReference type="InterPro" id="IPR005594">
    <property type="entry name" value="YadA_C"/>
</dbReference>
<dbReference type="HOGENOM" id="CLU_235277_0_0_6"/>
<feature type="domain" description="Trimeric autotransporter adhesin YadA-like stalk" evidence="13">
    <location>
        <begin position="353"/>
        <end position="383"/>
    </location>
</feature>
<dbReference type="GO" id="GO:0009279">
    <property type="term" value="C:cell outer membrane"/>
    <property type="evidence" value="ECO:0007669"/>
    <property type="project" value="UniProtKB-SubCell"/>
</dbReference>
<evidence type="ECO:0000256" key="5">
    <source>
        <dbReference type="ARBA" id="ARBA00022452"/>
    </source>
</evidence>
<gene>
    <name evidence="15" type="ORF">HMPREF0198_0188</name>
</gene>
<feature type="domain" description="Trimeric autotransporter adhesin YadA-like head" evidence="12">
    <location>
        <begin position="448"/>
        <end position="469"/>
    </location>
</feature>
<dbReference type="Pfam" id="PF05662">
    <property type="entry name" value="YadA_stalk"/>
    <property type="match status" value="8"/>
</dbReference>
<evidence type="ECO:0000256" key="1">
    <source>
        <dbReference type="ARBA" id="ARBA00004241"/>
    </source>
</evidence>
<dbReference type="CDD" id="cd12820">
    <property type="entry name" value="LbR_YadA-like"/>
    <property type="match status" value="1"/>
</dbReference>
<feature type="domain" description="Trimeric autotransporter adhesin YadA-like C-terminal membrane anchor" evidence="11">
    <location>
        <begin position="2118"/>
        <end position="2177"/>
    </location>
</feature>
<evidence type="ECO:0000256" key="3">
    <source>
        <dbReference type="ARBA" id="ARBA00005848"/>
    </source>
</evidence>
<dbReference type="SUPFAM" id="SSF54523">
    <property type="entry name" value="Pili subunits"/>
    <property type="match status" value="1"/>
</dbReference>
<keyword evidence="6" id="KW-0812">Transmembrane</keyword>
<dbReference type="Pfam" id="PF05658">
    <property type="entry name" value="YadA_head"/>
    <property type="match status" value="12"/>
</dbReference>
<name>C8N6R2_CARH6</name>
<keyword evidence="4" id="KW-0813">Transport</keyword>
<evidence type="ECO:0000259" key="11">
    <source>
        <dbReference type="Pfam" id="PF03895"/>
    </source>
</evidence>
<evidence type="ECO:0000313" key="16">
    <source>
        <dbReference type="Proteomes" id="UP000004870"/>
    </source>
</evidence>
<feature type="domain" description="Trimeric autotransporter adhesin YadA-like stalk" evidence="13">
    <location>
        <begin position="1667"/>
        <end position="1711"/>
    </location>
</feature>
<feature type="domain" description="Trimeric autotransporter adhesin YadA-like head" evidence="12">
    <location>
        <begin position="892"/>
        <end position="913"/>
    </location>
</feature>
<keyword evidence="5" id="KW-1134">Transmembrane beta strand</keyword>
<proteinExistence type="inferred from homology"/>
<feature type="domain" description="Trimeric autotransporter adhesin YadA-like head" evidence="12">
    <location>
        <begin position="416"/>
        <end position="442"/>
    </location>
</feature>
<evidence type="ECO:0000259" key="14">
    <source>
        <dbReference type="Pfam" id="PF13018"/>
    </source>
</evidence>
<evidence type="ECO:0000256" key="2">
    <source>
        <dbReference type="ARBA" id="ARBA00004442"/>
    </source>
</evidence>
<evidence type="ECO:0000259" key="13">
    <source>
        <dbReference type="Pfam" id="PF05662"/>
    </source>
</evidence>
<dbReference type="Proteomes" id="UP000004870">
    <property type="component" value="Unassembled WGS sequence"/>
</dbReference>
<evidence type="ECO:0000256" key="9">
    <source>
        <dbReference type="ARBA" id="ARBA00023136"/>
    </source>
</evidence>
<keyword evidence="10" id="KW-0998">Cell outer membrane</keyword>
<feature type="domain" description="Trimeric autotransporter adhesin YadA-like stalk" evidence="13">
    <location>
        <begin position="1886"/>
        <end position="1927"/>
    </location>
</feature>
<evidence type="ECO:0000256" key="7">
    <source>
        <dbReference type="ARBA" id="ARBA00022729"/>
    </source>
</evidence>
<keyword evidence="16" id="KW-1185">Reference proteome</keyword>
<dbReference type="Gene3D" id="1.20.5.170">
    <property type="match status" value="4"/>
</dbReference>
<evidence type="ECO:0000256" key="8">
    <source>
        <dbReference type="ARBA" id="ARBA00022927"/>
    </source>
</evidence>
<feature type="domain" description="Trimeric autotransporter adhesin YadA-like head" evidence="12">
    <location>
        <begin position="184"/>
        <end position="208"/>
    </location>
</feature>
<dbReference type="GeneID" id="84789224"/>
<dbReference type="Gene3D" id="3.90.1780.10">
    <property type="entry name" value="Trimeric adhesin"/>
    <property type="match status" value="2"/>
</dbReference>
<comment type="similarity">
    <text evidence="3">Belongs to the autotransporter-2 (AT-2) (TC 1.B.40) family.</text>
</comment>
<dbReference type="SUPFAM" id="SSF101967">
    <property type="entry name" value="Adhesin YadA, collagen-binding domain"/>
    <property type="match status" value="10"/>
</dbReference>
<dbReference type="STRING" id="2718.CHUV0807_0311"/>
<keyword evidence="9" id="KW-0472">Membrane</keyword>
<feature type="domain" description="Trimeric autotransporter adhesin YadA-like head" evidence="12">
    <location>
        <begin position="639"/>
        <end position="665"/>
    </location>
</feature>
<feature type="domain" description="Trimeric autotransporter adhesin YadA-like stalk" evidence="13">
    <location>
        <begin position="1447"/>
        <end position="1486"/>
    </location>
</feature>
<feature type="domain" description="Trimeric autotransporter adhesin YadA-like head" evidence="12">
    <location>
        <begin position="90"/>
        <end position="114"/>
    </location>
</feature>
<dbReference type="Gene3D" id="3.30.1300.30">
    <property type="entry name" value="GSPII I/J protein-like"/>
    <property type="match status" value="1"/>
</dbReference>
<sequence length="2177" mass="214718">MNHTYKTLYNTALGAWVAVPEIARNRGKAPRSYRYASGAHAFTFARTALASALLLVGGQAWAAIPEGTAAKATDIAIGTGASADSKISGGYGSTAVGTNAKATSRDDVAIGYGAGAKSGSGASSGRSGERVMIGANANVGSDREVKDIYVGGTINKISLQAKEVGQAVAIGGGTGVQKEHHTYAYGEQSLAIGSDTLAYGDSSVAIGGDDLDQAGSQQTTYIDPNSGAQTTGTVRQAYQALTGDTMQSGVYAKTVSKQAAVAVGVQAQAADLGVALGAKSGAANTNSVAIGTGAQATLDNAVAIGGGSKTLEAGTKQESTTINGVTYNWAGGGKTLPGDIVSFGATGYERQLKHVAAGEVSATSTDAINGSQLYAVAEKTQTHYYSVNDGGTRGGNYNNDGATGSNSLAAGVGAVASAKNTVAAGYNAQATNDGAVAVGANTSATNASTALGDGSKATGENATALGWNANAAGRADVFIGKQAGKGADNTSNFSNIGIGEGAVRNAGGAAKDVNNIIGIGTGAAEGIQANHNIAMGAHANGTGAGAAAVTTTNNVAIGERTRASGGNAIAIGNRTKAEGLAAIALGVGADAKGQNGFAAGQNTVASASGTVAIGGSANPGNGATASSVQAVAIGQLSKASGNKTTAVGAEANASGLNSTALGTGASTAGGLGGLNAVAVGAKATANAGSTTAVGAAAQASGINAAAFGAGAQAGTKGTAVGYNAVVTHNGAVALGADSVSSATFGPVPNATINGITYGNFAAANVNATVSVGSAGNERAITNVGAGRINANSTDAINGSQLYAITNQLQAGQTHYYSVNDGGNQGGNYNNDGATAANTLAAGVNAKAGSSNSVAMGDGADTSNFANGQNKGLNTAIGSNAKIGAKGKTSWEATAVGADTVAEGVRTTAIGYGASATEYYATAIGYKSTAPEWHALAIGSQATVAPAATTDVAAAQAITTNLTNVRDASKSAAAIAIGRQATAAGYGAIAQGLNTQATTAYATAIGANAKASKVGSTAFGAYAVAEADSSVALGRYSHADREKLEGSPTLGADPLGVGAQAGSLTWQSNAGAVSVGSSNNRNYAGVDVPKTTRQIINLAAGSADTDAVNVAQLKAAGFNLAVSQSGGTSADKTVNAADKKINNGKTLTFDAGNGIDLQQDGGKITIATNAQAITDNAQLPVVYTKADGSKVYKRDNKFYDAPVGGNEVAAADVIASMQNAAGSTSKPTTLANVASNFADTANVTSNPANNARADFANKGNNAATVNDVLNAGFNVQGNGVAKDFVTHGDTINFANGRGTVANVSTDQTTGTTTVKFDTPLEYQDTSGNASTTPTNTVKLVGGDANKPVTLQNVAAGTNDTDAVNVSQLNEVKTTANKGWNVQTNGSGTTNVAPGDTVNFKNGTNIAITHTGKEITIATNPNLTADSLTINNGGPVINNGGINMGNKSINNMADGNIANGSKEAVNGGQLFQTNQKVDANTANIAKGINFGGTSGANKYQLGDTINVKGDNNITSTTVNGGVQLGLKDTITVGPANGGNPVTINGNAGTVGGLSNKTWNPNSIVSGQAATEDQLKAVATEAAKKGSFTLTAQGANGSTVGDGATVDLKNTDGNIVVSKNATSNDVTFNLAKDIKVDSVKAGDSTINNDGLKITGGPSVTKTGIDAADKKITNVADGNIAAGSKDAVNGGQLHNEISKLNTNIAAAKTEVQSTDKSVTVDGSKKNPTTGATIYDLSVNTDGTTITKDANGKIKANTTTLTTTAGKVNTPAAADAGKLMTAGEIANAINNSGFTLTTSASSGTVSGTSNQLINPGNTMTLDAGKNINIIQDGRKVTVATKDQVEFTQVTTTDAAGNKTVTNGNGVTITPAAGGGNPVSLTNNGLDNGGNKITNVADGVADSDAANVKQVKAARTEVKAGTNIASVDKTQANDGHDIYTVNAKGTTVSGAGDVIVTATNTGGNVTNYEVSLSNGTKQDIGKGVQALNIVQTQGLTFHGDSGSTGVKKLGDSVAIMGDGNIRTAADAGGVQVKLNPDVNVNSVTTGDTRMSDAGVAINNGPSMTKQGIDAGNLPIRNVAPGRIARDSRDAVNGAQLYALGRHVDNVDKRAKAGTASAIATAGLPQAYRPGASMVAAAGGYYDGQSAVAIGVSTISDNGKWIIKGAANVNSKEAGAVVGIGYQW</sequence>
<dbReference type="InterPro" id="IPR008640">
    <property type="entry name" value="Adhesin_Head_dom"/>
</dbReference>
<dbReference type="InterPro" id="IPR024973">
    <property type="entry name" value="ESPR"/>
</dbReference>
<evidence type="ECO:0000259" key="12">
    <source>
        <dbReference type="Pfam" id="PF05658"/>
    </source>
</evidence>
<keyword evidence="8" id="KW-0653">Protein transport</keyword>
<feature type="domain" description="Trimeric autotransporter adhesin YadA-like head" evidence="12">
    <location>
        <begin position="1010"/>
        <end position="1036"/>
    </location>
</feature>
<feature type="domain" description="Trimeric autotransporter adhesin YadA-like head" evidence="12">
    <location>
        <begin position="982"/>
        <end position="1008"/>
    </location>
</feature>
<evidence type="ECO:0000256" key="6">
    <source>
        <dbReference type="ARBA" id="ARBA00022692"/>
    </source>
</evidence>
<feature type="domain" description="Trimeric autotransporter adhesin YadA-like stalk" evidence="13">
    <location>
        <begin position="2069"/>
        <end position="2111"/>
    </location>
</feature>
<protein>
    <submittedName>
        <fullName evidence="15">Hep/Hag repeat protein</fullName>
    </submittedName>
</protein>
<feature type="domain" description="Trimeric autotransporter adhesin YadA-like stalk" evidence="13">
    <location>
        <begin position="780"/>
        <end position="823"/>
    </location>
</feature>
<dbReference type="InterPro" id="IPR045584">
    <property type="entry name" value="Pilin-like"/>
</dbReference>
<evidence type="ECO:0000313" key="15">
    <source>
        <dbReference type="EMBL" id="EEV89719.1"/>
    </source>
</evidence>
<feature type="domain" description="Trimeric autotransporter adhesin YadA-like head" evidence="12">
    <location>
        <begin position="915"/>
        <end position="941"/>
    </location>
</feature>
<feature type="domain" description="ESPR" evidence="14">
    <location>
        <begin position="1"/>
        <end position="47"/>
    </location>
</feature>
<dbReference type="InterPro" id="IPR037174">
    <property type="entry name" value="Trimeric_adhesin"/>
</dbReference>
<evidence type="ECO:0000256" key="10">
    <source>
        <dbReference type="ARBA" id="ARBA00023237"/>
    </source>
</evidence>
<evidence type="ECO:0000256" key="4">
    <source>
        <dbReference type="ARBA" id="ARBA00022448"/>
    </source>
</evidence>
<dbReference type="InterPro" id="IPR011049">
    <property type="entry name" value="Serralysin-like_metalloprot_C"/>
</dbReference>
<organism evidence="15 16">
    <name type="scientific">Cardiobacterium hominis (strain ATCC 15826 / DSM 8339 / NCTC 10426 / 6573)</name>
    <dbReference type="NCBI Taxonomy" id="638300"/>
    <lineage>
        <taxon>Bacteria</taxon>
        <taxon>Pseudomonadati</taxon>
        <taxon>Pseudomonadota</taxon>
        <taxon>Gammaproteobacteria</taxon>
        <taxon>Cardiobacteriales</taxon>
        <taxon>Cardiobacteriaceae</taxon>
        <taxon>Cardiobacterium</taxon>
    </lineage>
</organism>
<feature type="domain" description="Trimeric autotransporter adhesin YadA-like head" evidence="12">
    <location>
        <begin position="563"/>
        <end position="589"/>
    </location>
</feature>
<dbReference type="Gene3D" id="2.150.10.10">
    <property type="entry name" value="Serralysin-like metalloprotease, C-terminal"/>
    <property type="match status" value="7"/>
</dbReference>
<comment type="caution">
    <text evidence="15">The sequence shown here is derived from an EMBL/GenBank/DDBJ whole genome shotgun (WGS) entry which is preliminary data.</text>
</comment>
<dbReference type="Pfam" id="PF03895">
    <property type="entry name" value="YadA_anchor"/>
    <property type="match status" value="1"/>
</dbReference>
<feature type="domain" description="Trimeric autotransporter adhesin YadA-like head" evidence="12">
    <location>
        <begin position="283"/>
        <end position="308"/>
    </location>
</feature>